<protein>
    <submittedName>
        <fullName evidence="2">Uncharacterized protein</fullName>
    </submittedName>
</protein>
<dbReference type="AlphaFoldDB" id="A0A0L0VXS0"/>
<dbReference type="Proteomes" id="UP000054564">
    <property type="component" value="Unassembled WGS sequence"/>
</dbReference>
<dbReference type="InterPro" id="IPR042572">
    <property type="entry name" value="Carn_acyl_trans_N"/>
</dbReference>
<evidence type="ECO:0000313" key="2">
    <source>
        <dbReference type="EMBL" id="KNF03967.1"/>
    </source>
</evidence>
<dbReference type="PROSITE" id="PS00439">
    <property type="entry name" value="ACYLTRANSF_C_1"/>
    <property type="match status" value="1"/>
</dbReference>
<accession>A0A0L0VXS0</accession>
<dbReference type="SUPFAM" id="SSF52777">
    <property type="entry name" value="CoA-dependent acyltransferases"/>
    <property type="match status" value="1"/>
</dbReference>
<sequence length="139" mass="15323">MSVFRLPGRPQAFLSSLPHFTPLARRMSTTRADLNSGPARLPELPRLPVPPLEQSVKLYLRSIAPLLLQSSGSDFEKEYQRREVWASELCAPGGLDHPFLSIQIGGSCSNTIAIFLLLSSRAPPRPVDSLIGSFGELRR</sequence>
<dbReference type="InterPro" id="IPR000542">
    <property type="entry name" value="Carn_acyl_trans"/>
</dbReference>
<evidence type="ECO:0000256" key="1">
    <source>
        <dbReference type="ARBA" id="ARBA00023315"/>
    </source>
</evidence>
<dbReference type="EMBL" id="AJIL01000015">
    <property type="protein sequence ID" value="KNF03967.1"/>
    <property type="molecule type" value="Genomic_DNA"/>
</dbReference>
<organism evidence="2 3">
    <name type="scientific">Puccinia striiformis f. sp. tritici PST-78</name>
    <dbReference type="NCBI Taxonomy" id="1165861"/>
    <lineage>
        <taxon>Eukaryota</taxon>
        <taxon>Fungi</taxon>
        <taxon>Dikarya</taxon>
        <taxon>Basidiomycota</taxon>
        <taxon>Pucciniomycotina</taxon>
        <taxon>Pucciniomycetes</taxon>
        <taxon>Pucciniales</taxon>
        <taxon>Pucciniaceae</taxon>
        <taxon>Puccinia</taxon>
    </lineage>
</organism>
<dbReference type="STRING" id="1165861.A0A0L0VXS0"/>
<comment type="caution">
    <text evidence="2">The sequence shown here is derived from an EMBL/GenBank/DDBJ whole genome shotgun (WGS) entry which is preliminary data.</text>
</comment>
<reference evidence="3" key="1">
    <citation type="submission" date="2014-03" db="EMBL/GenBank/DDBJ databases">
        <title>The Genome Sequence of Puccinia striiformis f. sp. tritici PST-78.</title>
        <authorList>
            <consortium name="The Broad Institute Genome Sequencing Platform"/>
            <person name="Cuomo C."/>
            <person name="Hulbert S."/>
            <person name="Chen X."/>
            <person name="Walker B."/>
            <person name="Young S.K."/>
            <person name="Zeng Q."/>
            <person name="Gargeya S."/>
            <person name="Fitzgerald M."/>
            <person name="Haas B."/>
            <person name="Abouelleil A."/>
            <person name="Alvarado L."/>
            <person name="Arachchi H.M."/>
            <person name="Berlin A.M."/>
            <person name="Chapman S.B."/>
            <person name="Goldberg J."/>
            <person name="Griggs A."/>
            <person name="Gujja S."/>
            <person name="Hansen M."/>
            <person name="Howarth C."/>
            <person name="Imamovic A."/>
            <person name="Larimer J."/>
            <person name="McCowan C."/>
            <person name="Montmayeur A."/>
            <person name="Murphy C."/>
            <person name="Neiman D."/>
            <person name="Pearson M."/>
            <person name="Priest M."/>
            <person name="Roberts A."/>
            <person name="Saif S."/>
            <person name="Shea T."/>
            <person name="Sisk P."/>
            <person name="Sykes S."/>
            <person name="Wortman J."/>
            <person name="Nusbaum C."/>
            <person name="Birren B."/>
        </authorList>
    </citation>
    <scope>NUCLEOTIDE SEQUENCE [LARGE SCALE GENOMIC DNA]</scope>
    <source>
        <strain evidence="3">race PST-78</strain>
    </source>
</reference>
<evidence type="ECO:0000313" key="3">
    <source>
        <dbReference type="Proteomes" id="UP000054564"/>
    </source>
</evidence>
<name>A0A0L0VXS0_9BASI</name>
<proteinExistence type="predicted"/>
<keyword evidence="1" id="KW-0012">Acyltransferase</keyword>
<dbReference type="GO" id="GO:0016746">
    <property type="term" value="F:acyltransferase activity"/>
    <property type="evidence" value="ECO:0007669"/>
    <property type="project" value="UniProtKB-KW"/>
</dbReference>
<dbReference type="Gene3D" id="1.10.275.20">
    <property type="entry name" value="Choline/Carnitine o-acyltransferase"/>
    <property type="match status" value="1"/>
</dbReference>
<gene>
    <name evidence="2" type="ORF">PSTG_03050</name>
</gene>
<keyword evidence="1" id="KW-0808">Transferase</keyword>
<keyword evidence="3" id="KW-1185">Reference proteome</keyword>